<evidence type="ECO:0000313" key="2">
    <source>
        <dbReference type="EMBL" id="BAD15613.1"/>
    </source>
</evidence>
<evidence type="ECO:0000256" key="1">
    <source>
        <dbReference type="SAM" id="MobiDB-lite"/>
    </source>
</evidence>
<evidence type="ECO:0000313" key="4">
    <source>
        <dbReference type="Proteomes" id="UP000000763"/>
    </source>
</evidence>
<dbReference type="Proteomes" id="UP000000763">
    <property type="component" value="Chromosome 8"/>
</dbReference>
<organism evidence="3 4">
    <name type="scientific">Oryza sativa subsp. japonica</name>
    <name type="common">Rice</name>
    <dbReference type="NCBI Taxonomy" id="39947"/>
    <lineage>
        <taxon>Eukaryota</taxon>
        <taxon>Viridiplantae</taxon>
        <taxon>Streptophyta</taxon>
        <taxon>Embryophyta</taxon>
        <taxon>Tracheophyta</taxon>
        <taxon>Spermatophyta</taxon>
        <taxon>Magnoliopsida</taxon>
        <taxon>Liliopsida</taxon>
        <taxon>Poales</taxon>
        <taxon>Poaceae</taxon>
        <taxon>BOP clade</taxon>
        <taxon>Oryzoideae</taxon>
        <taxon>Oryzeae</taxon>
        <taxon>Oryzinae</taxon>
        <taxon>Oryza</taxon>
        <taxon>Oryza sativa</taxon>
    </lineage>
</organism>
<name>Q6Z1E8_ORYSJ</name>
<reference evidence="4" key="4">
    <citation type="journal article" date="2008" name="Nucleic Acids Res.">
        <title>The rice annotation project database (RAP-DB): 2008 update.</title>
        <authorList>
            <consortium name="The rice annotation project (RAP)"/>
        </authorList>
    </citation>
    <scope>GENOME REANNOTATION</scope>
    <source>
        <strain evidence="4">cv. Nipponbare</strain>
    </source>
</reference>
<feature type="compositionally biased region" description="Basic and acidic residues" evidence="1">
    <location>
        <begin position="82"/>
        <end position="91"/>
    </location>
</feature>
<evidence type="ECO:0000313" key="3">
    <source>
        <dbReference type="EMBL" id="BAD16175.1"/>
    </source>
</evidence>
<feature type="region of interest" description="Disordered" evidence="1">
    <location>
        <begin position="74"/>
        <end position="94"/>
    </location>
</feature>
<feature type="region of interest" description="Disordered" evidence="1">
    <location>
        <begin position="1"/>
        <end position="44"/>
    </location>
</feature>
<reference evidence="2" key="1">
    <citation type="submission" date="2002-01" db="EMBL/GenBank/DDBJ databases">
        <title>Oryza sativa nipponbare(GA3) genomic DNA, chromosome 8, BAC clone:OJ1122_A12.</title>
        <authorList>
            <person name="Sasaki T."/>
            <person name="Matsumoto T."/>
            <person name="Yamamoto K."/>
        </authorList>
    </citation>
    <scope>NUCLEOTIDE SEQUENCE</scope>
</reference>
<proteinExistence type="predicted"/>
<accession>Q6Z1E8</accession>
<dbReference type="EMBL" id="AP004646">
    <property type="protein sequence ID" value="BAD15613.1"/>
    <property type="molecule type" value="Genomic_DNA"/>
</dbReference>
<reference evidence="4" key="3">
    <citation type="journal article" date="2005" name="Nature">
        <title>The map-based sequence of the rice genome.</title>
        <authorList>
            <consortium name="International rice genome sequencing project (IRGSP)"/>
            <person name="Matsumoto T."/>
            <person name="Wu J."/>
            <person name="Kanamori H."/>
            <person name="Katayose Y."/>
            <person name="Fujisawa M."/>
            <person name="Namiki N."/>
            <person name="Mizuno H."/>
            <person name="Yamamoto K."/>
            <person name="Antonio B.A."/>
            <person name="Baba T."/>
            <person name="Sakata K."/>
            <person name="Nagamura Y."/>
            <person name="Aoki H."/>
            <person name="Arikawa K."/>
            <person name="Arita K."/>
            <person name="Bito T."/>
            <person name="Chiden Y."/>
            <person name="Fujitsuka N."/>
            <person name="Fukunaka R."/>
            <person name="Hamada M."/>
            <person name="Harada C."/>
            <person name="Hayashi A."/>
            <person name="Hijishita S."/>
            <person name="Honda M."/>
            <person name="Hosokawa S."/>
            <person name="Ichikawa Y."/>
            <person name="Idonuma A."/>
            <person name="Iijima M."/>
            <person name="Ikeda M."/>
            <person name="Ikeno M."/>
            <person name="Ito K."/>
            <person name="Ito S."/>
            <person name="Ito T."/>
            <person name="Ito Y."/>
            <person name="Ito Y."/>
            <person name="Iwabuchi A."/>
            <person name="Kamiya K."/>
            <person name="Karasawa W."/>
            <person name="Kurita K."/>
            <person name="Katagiri S."/>
            <person name="Kikuta A."/>
            <person name="Kobayashi H."/>
            <person name="Kobayashi N."/>
            <person name="Machita K."/>
            <person name="Maehara T."/>
            <person name="Masukawa M."/>
            <person name="Mizubayashi T."/>
            <person name="Mukai Y."/>
            <person name="Nagasaki H."/>
            <person name="Nagata Y."/>
            <person name="Naito S."/>
            <person name="Nakashima M."/>
            <person name="Nakama Y."/>
            <person name="Nakamichi Y."/>
            <person name="Nakamura M."/>
            <person name="Meguro A."/>
            <person name="Negishi M."/>
            <person name="Ohta I."/>
            <person name="Ohta T."/>
            <person name="Okamoto M."/>
            <person name="Ono N."/>
            <person name="Saji S."/>
            <person name="Sakaguchi M."/>
            <person name="Sakai K."/>
            <person name="Shibata M."/>
            <person name="Shimokawa T."/>
            <person name="Song J."/>
            <person name="Takazaki Y."/>
            <person name="Terasawa K."/>
            <person name="Tsugane M."/>
            <person name="Tsuji K."/>
            <person name="Ueda S."/>
            <person name="Waki K."/>
            <person name="Yamagata H."/>
            <person name="Yamamoto M."/>
            <person name="Yamamoto S."/>
            <person name="Yamane H."/>
            <person name="Yoshiki S."/>
            <person name="Yoshihara R."/>
            <person name="Yukawa K."/>
            <person name="Zhong H."/>
            <person name="Yano M."/>
            <person name="Yuan Q."/>
            <person name="Ouyang S."/>
            <person name="Liu J."/>
            <person name="Jones K.M."/>
            <person name="Gansberger K."/>
            <person name="Moffat K."/>
            <person name="Hill J."/>
            <person name="Bera J."/>
            <person name="Fadrosh D."/>
            <person name="Jin S."/>
            <person name="Johri S."/>
            <person name="Kim M."/>
            <person name="Overton L."/>
            <person name="Reardon M."/>
            <person name="Tsitrin T."/>
            <person name="Vuong H."/>
            <person name="Weaver B."/>
            <person name="Ciecko A."/>
            <person name="Tallon L."/>
            <person name="Jackson J."/>
            <person name="Pai G."/>
            <person name="Aken S.V."/>
            <person name="Utterback T."/>
            <person name="Reidmuller S."/>
            <person name="Feldblyum T."/>
            <person name="Hsiao J."/>
            <person name="Zismann V."/>
            <person name="Iobst S."/>
            <person name="de Vazeille A.R."/>
            <person name="Buell C.R."/>
            <person name="Ying K."/>
            <person name="Li Y."/>
            <person name="Lu T."/>
            <person name="Huang Y."/>
            <person name="Zhao Q."/>
            <person name="Feng Q."/>
            <person name="Zhang L."/>
            <person name="Zhu J."/>
            <person name="Weng Q."/>
            <person name="Mu J."/>
            <person name="Lu Y."/>
            <person name="Fan D."/>
            <person name="Liu Y."/>
            <person name="Guan J."/>
            <person name="Zhang Y."/>
            <person name="Yu S."/>
            <person name="Liu X."/>
            <person name="Zhang Y."/>
            <person name="Hong G."/>
            <person name="Han B."/>
            <person name="Choisne N."/>
            <person name="Demange N."/>
            <person name="Orjeda G."/>
            <person name="Samain S."/>
            <person name="Cattolico L."/>
            <person name="Pelletier E."/>
            <person name="Couloux A."/>
            <person name="Segurens B."/>
            <person name="Wincker P."/>
            <person name="D'Hont A."/>
            <person name="Scarpelli C."/>
            <person name="Weissenbach J."/>
            <person name="Salanoubat M."/>
            <person name="Quetier F."/>
            <person name="Yu Y."/>
            <person name="Kim H.R."/>
            <person name="Rambo T."/>
            <person name="Currie J."/>
            <person name="Collura K."/>
            <person name="Luo M."/>
            <person name="Yang T."/>
            <person name="Ammiraju J.S.S."/>
            <person name="Engler F."/>
            <person name="Soderlund C."/>
            <person name="Wing R.A."/>
            <person name="Palmer L.E."/>
            <person name="de la Bastide M."/>
            <person name="Spiegel L."/>
            <person name="Nascimento L."/>
            <person name="Zutavern T."/>
            <person name="O'Shaughnessy A."/>
            <person name="Dike S."/>
            <person name="Dedhia N."/>
            <person name="Preston R."/>
            <person name="Balija V."/>
            <person name="McCombie W.R."/>
            <person name="Chow T."/>
            <person name="Chen H."/>
            <person name="Chung M."/>
            <person name="Chen C."/>
            <person name="Shaw J."/>
            <person name="Wu H."/>
            <person name="Hsiao K."/>
            <person name="Chao Y."/>
            <person name="Chu M."/>
            <person name="Cheng C."/>
            <person name="Hour A."/>
            <person name="Lee P."/>
            <person name="Lin S."/>
            <person name="Lin Y."/>
            <person name="Liou J."/>
            <person name="Liu S."/>
            <person name="Hsing Y."/>
            <person name="Raghuvanshi S."/>
            <person name="Mohanty A."/>
            <person name="Bharti A.K."/>
            <person name="Gaur A."/>
            <person name="Gupta V."/>
            <person name="Kumar D."/>
            <person name="Ravi V."/>
            <person name="Vij S."/>
            <person name="Kapur A."/>
            <person name="Khurana P."/>
            <person name="Khurana P."/>
            <person name="Khurana J.P."/>
            <person name="Tyagi A.K."/>
            <person name="Gaikwad K."/>
            <person name="Singh A."/>
            <person name="Dalal V."/>
            <person name="Srivastava S."/>
            <person name="Dixit A."/>
            <person name="Pal A.K."/>
            <person name="Ghazi I.A."/>
            <person name="Yadav M."/>
            <person name="Pandit A."/>
            <person name="Bhargava A."/>
            <person name="Sureshbabu K."/>
            <person name="Batra K."/>
            <person name="Sharma T.R."/>
            <person name="Mohapatra T."/>
            <person name="Singh N.K."/>
            <person name="Messing J."/>
            <person name="Nelson A.B."/>
            <person name="Fuks G."/>
            <person name="Kavchok S."/>
            <person name="Keizer G."/>
            <person name="Linton E."/>
            <person name="Llaca V."/>
            <person name="Song R."/>
            <person name="Tanyolac B."/>
            <person name="Young S."/>
            <person name="Ho-Il K."/>
            <person name="Hahn J.H."/>
            <person name="Sangsakoo G."/>
            <person name="Vanavichit A."/>
            <person name="de Mattos Luiz.A.T."/>
            <person name="Zimmer P.D."/>
            <person name="Malone G."/>
            <person name="Dellagostin O."/>
            <person name="de Oliveira A.C."/>
            <person name="Bevan M."/>
            <person name="Bancroft I."/>
            <person name="Minx P."/>
            <person name="Cordum H."/>
            <person name="Wilson R."/>
            <person name="Cheng Z."/>
            <person name="Jin W."/>
            <person name="Jiang J."/>
            <person name="Leong S.A."/>
            <person name="Iwama H."/>
            <person name="Gojobori T."/>
            <person name="Itoh T."/>
            <person name="Niimura Y."/>
            <person name="Fujii Y."/>
            <person name="Habara T."/>
            <person name="Sakai H."/>
            <person name="Sato Y."/>
            <person name="Wilson G."/>
            <person name="Kumar K."/>
            <person name="McCouch S."/>
            <person name="Juretic N."/>
            <person name="Hoen D."/>
            <person name="Wright S."/>
            <person name="Bruskiewich R."/>
            <person name="Bureau T."/>
            <person name="Miyao A."/>
            <person name="Hirochika H."/>
            <person name="Nishikawa T."/>
            <person name="Kadowaki K."/>
            <person name="Sugiura M."/>
            <person name="Burr B."/>
            <person name="Sasaki T."/>
        </authorList>
    </citation>
    <scope>NUCLEOTIDE SEQUENCE [LARGE SCALE GENOMIC DNA]</scope>
    <source>
        <strain evidence="4">cv. Nipponbare</strain>
    </source>
</reference>
<reference evidence="3" key="2">
    <citation type="submission" date="2002-06" db="EMBL/GenBank/DDBJ databases">
        <title>Oryza sativa nipponbare(GA3) genomic DNA, chromosome 8, BAC clone:OSJNBa0056D04.</title>
        <authorList>
            <person name="Sasaki T."/>
            <person name="Matsumoto T."/>
            <person name="Katayose Y."/>
        </authorList>
    </citation>
    <scope>NUCLEOTIDE SEQUENCE</scope>
</reference>
<gene>
    <name evidence="2" type="ORF">OJ1122_A12.11</name>
    <name evidence="3" type="ORF">OSJNBa0056D04.26</name>
</gene>
<dbReference type="EMBL" id="AP005440">
    <property type="protein sequence ID" value="BAD16175.1"/>
    <property type="molecule type" value="Genomic_DNA"/>
</dbReference>
<protein>
    <submittedName>
        <fullName evidence="3">Uncharacterized protein</fullName>
    </submittedName>
</protein>
<sequence length="120" mass="12185">MVRPASSSTKSAKLAAGEAVAAMGAASEPAARDAVANPTPRRQLRRTCSPALAAAGGGSTPAPLAALLSTRTPTASWSSYDGVDRSSEEVRSPPCRLQLSVKQASLGDDVDRVPGLNRGV</sequence>
<dbReference type="AlphaFoldDB" id="Q6Z1E8"/>
<feature type="compositionally biased region" description="Low complexity" evidence="1">
    <location>
        <begin position="1"/>
        <end position="29"/>
    </location>
</feature>